<dbReference type="RefSeq" id="WP_273926341.1">
    <property type="nucleotide sequence ID" value="NZ_JAQSIO010000002.1"/>
</dbReference>
<evidence type="ECO:0008006" key="3">
    <source>
        <dbReference type="Google" id="ProtNLM"/>
    </source>
</evidence>
<reference evidence="1 2" key="1">
    <citation type="submission" date="2023-02" db="EMBL/GenBank/DDBJ databases">
        <title>Bacterial whole genome sequence for Curvibacter sp. HBC28.</title>
        <authorList>
            <person name="Le V."/>
            <person name="Ko S.-R."/>
            <person name="Ahn C.-Y."/>
            <person name="Oh H.-M."/>
        </authorList>
    </citation>
    <scope>NUCLEOTIDE SEQUENCE [LARGE SCALE GENOMIC DNA]</scope>
    <source>
        <strain evidence="1 2">HBC28</strain>
    </source>
</reference>
<dbReference type="EMBL" id="JAQSIO010000002">
    <property type="protein sequence ID" value="MDD0814700.1"/>
    <property type="molecule type" value="Genomic_DNA"/>
</dbReference>
<evidence type="ECO:0000313" key="1">
    <source>
        <dbReference type="EMBL" id="MDD0814700.1"/>
    </source>
</evidence>
<organism evidence="1 2">
    <name type="scientific">Curvibacter microcysteis</name>
    <dbReference type="NCBI Taxonomy" id="3026419"/>
    <lineage>
        <taxon>Bacteria</taxon>
        <taxon>Pseudomonadati</taxon>
        <taxon>Pseudomonadota</taxon>
        <taxon>Betaproteobacteria</taxon>
        <taxon>Burkholderiales</taxon>
        <taxon>Comamonadaceae</taxon>
        <taxon>Curvibacter</taxon>
    </lineage>
</organism>
<name>A0ABT5MDN3_9BURK</name>
<evidence type="ECO:0000313" key="2">
    <source>
        <dbReference type="Proteomes" id="UP001528672"/>
    </source>
</evidence>
<gene>
    <name evidence="1" type="ORF">PSQ39_08670</name>
</gene>
<proteinExistence type="predicted"/>
<keyword evidence="2" id="KW-1185">Reference proteome</keyword>
<comment type="caution">
    <text evidence="1">The sequence shown here is derived from an EMBL/GenBank/DDBJ whole genome shotgun (WGS) entry which is preliminary data.</text>
</comment>
<accession>A0ABT5MDN3</accession>
<dbReference type="Proteomes" id="UP001528672">
    <property type="component" value="Unassembled WGS sequence"/>
</dbReference>
<sequence>MSLPPRTPPKFVPTLTEVVEVPVPSAVPIASAPPLDLVAFEEQLLHRVMQRLDALLEQRVQQALARVVEEQTRSVVPRLREELETVLGHALSEVLAQELAGAGPRRGE</sequence>
<protein>
    <recommendedName>
        <fullName evidence="3">DUF2486 family protein</fullName>
    </recommendedName>
</protein>